<comment type="caution">
    <text evidence="2">The sequence shown here is derived from an EMBL/GenBank/DDBJ whole genome shotgun (WGS) entry which is preliminary data.</text>
</comment>
<dbReference type="EMBL" id="RXMA01000004">
    <property type="protein sequence ID" value="RTR22492.1"/>
    <property type="molecule type" value="Genomic_DNA"/>
</dbReference>
<protein>
    <submittedName>
        <fullName evidence="2">Tetratricopeptide repeat protein</fullName>
    </submittedName>
</protein>
<proteinExistence type="predicted"/>
<dbReference type="Pfam" id="PF13428">
    <property type="entry name" value="TPR_14"/>
    <property type="match status" value="1"/>
</dbReference>
<evidence type="ECO:0000313" key="2">
    <source>
        <dbReference type="EMBL" id="RTR22492.1"/>
    </source>
</evidence>
<name>A0A431VL56_9PROT</name>
<dbReference type="InterPro" id="IPR019734">
    <property type="entry name" value="TPR_rpt"/>
</dbReference>
<sequence length="549" mass="60442">MAVCRRRAVFSAFRKRVVIGLLLLIAATPILPGRSQTPPPMAQVEAVAEGSRARFVLRWPGSVRTEEVERHGRELTLRFSRPLGGVALDAVPGRLQGWVDNVQYGYDSVLLLLSADVSADVVADRSGVTVAFTREMTATRAAGAALADRVAQRRLDYFKALTLLEGGQTRQARALLRDKAQSGPRDAQSTALLAQAEERLGRWREAVAAYDAALDLTPNEPSLVLGKARLLYDNGDRARLDTDWQHVRAADVQRIQRLTGVMTLPGRSTIRYALENRLVDVDAVQRRDGTPAPFHGLRQRMEFTLSHDWPELERTDLTFYAARRVLGVGVTHGWKGDESETRIGAAWNEPTFAFLEGIVSAGRRDRLFVQHEARLSDRWNLTLGAGYNRYGLAGDADLARSGSVEASLRYVLNREGPLTSLVYALDAEYVGRRVQRARALPAPQALADDAVPPPLPTLSFFAPVPVATREVHAVLLSVEDWLADYVRYSAQIGYAYDRRGKSGPQGAVSLVWEPLDALEIGLRASHARSTARGTASAVNAAGGYLMWRY</sequence>
<keyword evidence="1" id="KW-0802">TPR repeat</keyword>
<dbReference type="InterPro" id="IPR011990">
    <property type="entry name" value="TPR-like_helical_dom_sf"/>
</dbReference>
<feature type="repeat" description="TPR" evidence="1">
    <location>
        <begin position="187"/>
        <end position="220"/>
    </location>
</feature>
<keyword evidence="3" id="KW-1185">Reference proteome</keyword>
<dbReference type="Gene3D" id="1.25.40.10">
    <property type="entry name" value="Tetratricopeptide repeat domain"/>
    <property type="match status" value="1"/>
</dbReference>
<organism evidence="2 3">
    <name type="scientific">Azospirillum griseum</name>
    <dbReference type="NCBI Taxonomy" id="2496639"/>
    <lineage>
        <taxon>Bacteria</taxon>
        <taxon>Pseudomonadati</taxon>
        <taxon>Pseudomonadota</taxon>
        <taxon>Alphaproteobacteria</taxon>
        <taxon>Rhodospirillales</taxon>
        <taxon>Azospirillaceae</taxon>
        <taxon>Azospirillum</taxon>
    </lineage>
</organism>
<reference evidence="2 3" key="1">
    <citation type="submission" date="2018-12" db="EMBL/GenBank/DDBJ databases">
        <authorList>
            <person name="Yang Y."/>
        </authorList>
    </citation>
    <scope>NUCLEOTIDE SEQUENCE [LARGE SCALE GENOMIC DNA]</scope>
    <source>
        <strain evidence="2 3">L-25-5w-1</strain>
    </source>
</reference>
<dbReference type="OrthoDB" id="7293877at2"/>
<accession>A0A431VL56</accession>
<dbReference type="Proteomes" id="UP000277007">
    <property type="component" value="Unassembled WGS sequence"/>
</dbReference>
<evidence type="ECO:0000313" key="3">
    <source>
        <dbReference type="Proteomes" id="UP000277007"/>
    </source>
</evidence>
<gene>
    <name evidence="2" type="ORF">EJ903_06620</name>
</gene>
<dbReference type="PROSITE" id="PS50005">
    <property type="entry name" value="TPR"/>
    <property type="match status" value="1"/>
</dbReference>
<dbReference type="SUPFAM" id="SSF56935">
    <property type="entry name" value="Porins"/>
    <property type="match status" value="1"/>
</dbReference>
<dbReference type="AlphaFoldDB" id="A0A431VL56"/>
<dbReference type="SUPFAM" id="SSF48452">
    <property type="entry name" value="TPR-like"/>
    <property type="match status" value="1"/>
</dbReference>
<evidence type="ECO:0000256" key="1">
    <source>
        <dbReference type="PROSITE-ProRule" id="PRU00339"/>
    </source>
</evidence>